<comment type="similarity">
    <text evidence="6">Belongs to the ABC-4 integral membrane protein family.</text>
</comment>
<dbReference type="Pfam" id="PF12704">
    <property type="entry name" value="MacB_PCD"/>
    <property type="match status" value="1"/>
</dbReference>
<evidence type="ECO:0000256" key="3">
    <source>
        <dbReference type="ARBA" id="ARBA00022692"/>
    </source>
</evidence>
<dbReference type="InterPro" id="IPR050250">
    <property type="entry name" value="Macrolide_Exporter_MacB"/>
</dbReference>
<keyword evidence="3 7" id="KW-0812">Transmembrane</keyword>
<dbReference type="OrthoDB" id="9770099at2"/>
<dbReference type="eggNOG" id="COG0577">
    <property type="taxonomic scope" value="Bacteria"/>
</dbReference>
<evidence type="ECO:0000259" key="8">
    <source>
        <dbReference type="Pfam" id="PF02687"/>
    </source>
</evidence>
<sequence>MLHAYRQHVRENLLLAMDTLRTHKFRSFLTVLGVLIGTTTVIAVTSIIAGLDKQLVDVAEQFGTRTLWVYKLQMGAPHAMTREERLRKPLTYEDAMAIKEQSPSTSTVSVELFRELGEFGLPPVTARYKGQNMLDALFVGVTADHLRLINATLGQGRFFTETEDLHRRDVAVIGNGIRERFFTHEDPIGKSILVDGHQLEIIGTLTKFKSFLGDDQNDKAVLIPYQSFKKAYPEAKDHFICVLVEPGKMDQARDEVTELLRRRRHVKPSEPDNFGVSSAELVIGQFRQLIATVGLVMVVISSIGLLVGGIGVMNIMLVSVTERTREIGVRKAIGARRSDIVWQFLLEAMTLTAFGGLVGILVGWLLSVAIRTFVPTLPSTVPVWSVVAGFSVATSVGLFFGLWPALKAARLDPIAALRHE</sequence>
<reference evidence="10" key="1">
    <citation type="submission" date="2006-10" db="EMBL/GenBank/DDBJ databases">
        <title>Complete sequence of Solibacter usitatus Ellin6076.</title>
        <authorList>
            <consortium name="US DOE Joint Genome Institute"/>
            <person name="Copeland A."/>
            <person name="Lucas S."/>
            <person name="Lapidus A."/>
            <person name="Barry K."/>
            <person name="Detter J.C."/>
            <person name="Glavina del Rio T."/>
            <person name="Hammon N."/>
            <person name="Israni S."/>
            <person name="Dalin E."/>
            <person name="Tice H."/>
            <person name="Pitluck S."/>
            <person name="Thompson L.S."/>
            <person name="Brettin T."/>
            <person name="Bruce D."/>
            <person name="Han C."/>
            <person name="Tapia R."/>
            <person name="Gilna P."/>
            <person name="Schmutz J."/>
            <person name="Larimer F."/>
            <person name="Land M."/>
            <person name="Hauser L."/>
            <person name="Kyrpides N."/>
            <person name="Mikhailova N."/>
            <person name="Janssen P.H."/>
            <person name="Kuske C.R."/>
            <person name="Richardson P."/>
        </authorList>
    </citation>
    <scope>NUCLEOTIDE SEQUENCE</scope>
    <source>
        <strain evidence="10">Ellin6076</strain>
    </source>
</reference>
<evidence type="ECO:0000256" key="1">
    <source>
        <dbReference type="ARBA" id="ARBA00004651"/>
    </source>
</evidence>
<dbReference type="Pfam" id="PF02687">
    <property type="entry name" value="FtsX"/>
    <property type="match status" value="1"/>
</dbReference>
<evidence type="ECO:0000256" key="4">
    <source>
        <dbReference type="ARBA" id="ARBA00022989"/>
    </source>
</evidence>
<dbReference type="GO" id="GO:0022857">
    <property type="term" value="F:transmembrane transporter activity"/>
    <property type="evidence" value="ECO:0007669"/>
    <property type="project" value="TreeGrafter"/>
</dbReference>
<feature type="domain" description="ABC3 transporter permease C-terminal" evidence="8">
    <location>
        <begin position="299"/>
        <end position="413"/>
    </location>
</feature>
<feature type="transmembrane region" description="Helical" evidence="7">
    <location>
        <begin position="289"/>
        <end position="320"/>
    </location>
</feature>
<comment type="subcellular location">
    <subcellularLocation>
        <location evidence="1">Cell membrane</location>
        <topology evidence="1">Multi-pass membrane protein</topology>
    </subcellularLocation>
</comment>
<evidence type="ECO:0000256" key="6">
    <source>
        <dbReference type="ARBA" id="ARBA00038076"/>
    </source>
</evidence>
<dbReference type="GO" id="GO:0005886">
    <property type="term" value="C:plasma membrane"/>
    <property type="evidence" value="ECO:0007669"/>
    <property type="project" value="UniProtKB-SubCell"/>
</dbReference>
<dbReference type="EMBL" id="CP000473">
    <property type="protein sequence ID" value="ABJ82714.1"/>
    <property type="molecule type" value="Genomic_DNA"/>
</dbReference>
<dbReference type="KEGG" id="sus:Acid_1724"/>
<feature type="transmembrane region" description="Helical" evidence="7">
    <location>
        <begin position="27"/>
        <end position="51"/>
    </location>
</feature>
<evidence type="ECO:0000313" key="10">
    <source>
        <dbReference type="EMBL" id="ABJ82714.1"/>
    </source>
</evidence>
<dbReference type="STRING" id="234267.Acid_1724"/>
<accession>Q027U3</accession>
<feature type="transmembrane region" description="Helical" evidence="7">
    <location>
        <begin position="382"/>
        <end position="403"/>
    </location>
</feature>
<dbReference type="AlphaFoldDB" id="Q027U3"/>
<evidence type="ECO:0000256" key="7">
    <source>
        <dbReference type="SAM" id="Phobius"/>
    </source>
</evidence>
<name>Q027U3_SOLUE</name>
<evidence type="ECO:0000256" key="5">
    <source>
        <dbReference type="ARBA" id="ARBA00023136"/>
    </source>
</evidence>
<dbReference type="PANTHER" id="PTHR30572">
    <property type="entry name" value="MEMBRANE COMPONENT OF TRANSPORTER-RELATED"/>
    <property type="match status" value="1"/>
</dbReference>
<dbReference type="PANTHER" id="PTHR30572:SF4">
    <property type="entry name" value="ABC TRANSPORTER PERMEASE YTRF"/>
    <property type="match status" value="1"/>
</dbReference>
<keyword evidence="5 7" id="KW-0472">Membrane</keyword>
<keyword evidence="2" id="KW-1003">Cell membrane</keyword>
<dbReference type="InParanoid" id="Q027U3"/>
<dbReference type="InterPro" id="IPR025857">
    <property type="entry name" value="MacB_PCD"/>
</dbReference>
<dbReference type="HOGENOM" id="CLU_000604_8_0_0"/>
<dbReference type="InterPro" id="IPR003838">
    <property type="entry name" value="ABC3_permease_C"/>
</dbReference>
<feature type="domain" description="MacB-like periplasmic core" evidence="9">
    <location>
        <begin position="27"/>
        <end position="258"/>
    </location>
</feature>
<evidence type="ECO:0008006" key="11">
    <source>
        <dbReference type="Google" id="ProtNLM"/>
    </source>
</evidence>
<feature type="transmembrane region" description="Helical" evidence="7">
    <location>
        <begin position="341"/>
        <end position="370"/>
    </location>
</feature>
<organism evidence="10">
    <name type="scientific">Solibacter usitatus (strain Ellin6076)</name>
    <dbReference type="NCBI Taxonomy" id="234267"/>
    <lineage>
        <taxon>Bacteria</taxon>
        <taxon>Pseudomonadati</taxon>
        <taxon>Acidobacteriota</taxon>
        <taxon>Terriglobia</taxon>
        <taxon>Bryobacterales</taxon>
        <taxon>Solibacteraceae</taxon>
        <taxon>Candidatus Solibacter</taxon>
    </lineage>
</organism>
<protein>
    <recommendedName>
        <fullName evidence="11">ABC efflux pump, inner membrane subunit</fullName>
    </recommendedName>
</protein>
<evidence type="ECO:0000256" key="2">
    <source>
        <dbReference type="ARBA" id="ARBA00022475"/>
    </source>
</evidence>
<evidence type="ECO:0000259" key="9">
    <source>
        <dbReference type="Pfam" id="PF12704"/>
    </source>
</evidence>
<gene>
    <name evidence="10" type="ordered locus">Acid_1724</name>
</gene>
<keyword evidence="4 7" id="KW-1133">Transmembrane helix</keyword>
<proteinExistence type="inferred from homology"/>